<dbReference type="Pfam" id="PF01758">
    <property type="entry name" value="SBF"/>
    <property type="match status" value="1"/>
</dbReference>
<sequence>MWSILYALQKRLTWAIPAMLALGFLYGALLPEEPLRWLILPLTFLMVYPMMVTLRVSHLTGWDDLRAQLLTQGVNFAVIPFIAFGLGLLFFADQPYMALGLLLAGLVPTSGMTISWTGFAGGNLAAAVKMTVLGLLIGALATPFYVEALLGAQIDVDFWAIAQQVLVIVVLPLVLGLLTQRALVRRFGQEDFRNRWAFRFPALSTLGVLGIVFIAMALNAETILAAPEQLLYILIPVALLYAINFPLSTALGKALLPRGDAIALVYGTVMRNLSIALAIAMNAFGAEGANAALVVAIAFVIQVQAAAWYVRVTRRVFGPPDDEVREARRSDTAESADNGGAQGSVGSETGAESESGSRRPSG</sequence>
<dbReference type="RefSeq" id="WP_011813014.1">
    <property type="nucleotide sequence ID" value="NC_008789.1"/>
</dbReference>
<evidence type="ECO:0000256" key="5">
    <source>
        <dbReference type="ARBA" id="ARBA00022692"/>
    </source>
</evidence>
<dbReference type="GO" id="GO:0015297">
    <property type="term" value="F:antiporter activity"/>
    <property type="evidence" value="ECO:0007669"/>
    <property type="project" value="InterPro"/>
</dbReference>
<feature type="transmembrane region" description="Helical" evidence="9">
    <location>
        <begin position="69"/>
        <end position="92"/>
    </location>
</feature>
<feature type="transmembrane region" description="Helical" evidence="9">
    <location>
        <begin position="12"/>
        <end position="29"/>
    </location>
</feature>
<evidence type="ECO:0000256" key="7">
    <source>
        <dbReference type="ARBA" id="ARBA00023136"/>
    </source>
</evidence>
<feature type="compositionally biased region" description="Low complexity" evidence="8">
    <location>
        <begin position="344"/>
        <end position="354"/>
    </location>
</feature>
<dbReference type="EMBL" id="CP000544">
    <property type="protein sequence ID" value="ABM60991.1"/>
    <property type="molecule type" value="Genomic_DNA"/>
</dbReference>
<dbReference type="STRING" id="349124.Hhal_0197"/>
<dbReference type="KEGG" id="hha:Hhal_0197"/>
<feature type="region of interest" description="Disordered" evidence="8">
    <location>
        <begin position="320"/>
        <end position="362"/>
    </location>
</feature>
<feature type="transmembrane region" description="Helical" evidence="9">
    <location>
        <begin position="263"/>
        <end position="285"/>
    </location>
</feature>
<accession>A1WTH9</accession>
<dbReference type="GO" id="GO:0005886">
    <property type="term" value="C:plasma membrane"/>
    <property type="evidence" value="ECO:0007669"/>
    <property type="project" value="UniProtKB-SubCell"/>
</dbReference>
<evidence type="ECO:0000256" key="3">
    <source>
        <dbReference type="ARBA" id="ARBA00022448"/>
    </source>
</evidence>
<dbReference type="OrthoDB" id="1551454at2"/>
<keyword evidence="6 9" id="KW-1133">Transmembrane helix</keyword>
<dbReference type="InterPro" id="IPR002657">
    <property type="entry name" value="BilAc:Na_symport/Acr3"/>
</dbReference>
<dbReference type="PANTHER" id="PTHR43057">
    <property type="entry name" value="ARSENITE EFFLUX TRANSPORTER"/>
    <property type="match status" value="1"/>
</dbReference>
<keyword evidence="5 9" id="KW-0812">Transmembrane</keyword>
<keyword evidence="3" id="KW-0813">Transport</keyword>
<protein>
    <submittedName>
        <fullName evidence="10">Bile acid:sodium symporter</fullName>
    </submittedName>
</protein>
<feature type="transmembrane region" description="Helical" evidence="9">
    <location>
        <begin position="35"/>
        <end position="57"/>
    </location>
</feature>
<dbReference type="HOGENOM" id="CLU_022869_1_0_6"/>
<dbReference type="InterPro" id="IPR004706">
    <property type="entry name" value="Arsenical-R_Acr3"/>
</dbReference>
<evidence type="ECO:0000313" key="11">
    <source>
        <dbReference type="Proteomes" id="UP000000647"/>
    </source>
</evidence>
<dbReference type="GO" id="GO:0015104">
    <property type="term" value="F:antimonite transmembrane transporter activity"/>
    <property type="evidence" value="ECO:0007669"/>
    <property type="project" value="TreeGrafter"/>
</dbReference>
<dbReference type="eggNOG" id="COG0798">
    <property type="taxonomic scope" value="Bacteria"/>
</dbReference>
<proteinExistence type="inferred from homology"/>
<dbReference type="AlphaFoldDB" id="A1WTH9"/>
<keyword evidence="4" id="KW-1003">Cell membrane</keyword>
<evidence type="ECO:0000256" key="4">
    <source>
        <dbReference type="ARBA" id="ARBA00022475"/>
    </source>
</evidence>
<name>A1WTH9_HALHL</name>
<dbReference type="GO" id="GO:0015105">
    <property type="term" value="F:arsenite transmembrane transporter activity"/>
    <property type="evidence" value="ECO:0007669"/>
    <property type="project" value="TreeGrafter"/>
</dbReference>
<feature type="transmembrane region" description="Helical" evidence="9">
    <location>
        <begin position="291"/>
        <end position="310"/>
    </location>
</feature>
<comment type="subcellular location">
    <subcellularLocation>
        <location evidence="1">Cell membrane</location>
        <topology evidence="1">Multi-pass membrane protein</topology>
    </subcellularLocation>
</comment>
<gene>
    <name evidence="10" type="ordered locus">Hhal_0197</name>
</gene>
<feature type="transmembrane region" description="Helical" evidence="9">
    <location>
        <begin position="200"/>
        <end position="218"/>
    </location>
</feature>
<reference evidence="10 11" key="2">
    <citation type="journal article" date="2013" name="Stand. Genomic Sci.">
        <title>Complete genome sequence of Halorhodospira halophila SL1.</title>
        <authorList>
            <person name="Challacombe J.F."/>
            <person name="Majid S."/>
            <person name="Deole R."/>
            <person name="Brettin T.S."/>
            <person name="Bruce D."/>
            <person name="Delano S.F."/>
            <person name="Detter J.C."/>
            <person name="Gleasner C.D."/>
            <person name="Han C.S."/>
            <person name="Misra M."/>
            <person name="Reitenga K.G."/>
            <person name="Mikhailova N."/>
            <person name="Woyke T."/>
            <person name="Pitluck S."/>
            <person name="Nolan M."/>
            <person name="Land M.L."/>
            <person name="Saunders E."/>
            <person name="Tapia R."/>
            <person name="Lapidus A."/>
            <person name="Ivanova N."/>
            <person name="Hoff W.D."/>
        </authorList>
    </citation>
    <scope>NUCLEOTIDE SEQUENCE [LARGE SCALE GENOMIC DNA]</scope>
    <source>
        <strain evidence="11">DSM 244 / SL1</strain>
    </source>
</reference>
<evidence type="ECO:0000313" key="10">
    <source>
        <dbReference type="EMBL" id="ABM60991.1"/>
    </source>
</evidence>
<keyword evidence="11" id="KW-1185">Reference proteome</keyword>
<evidence type="ECO:0000256" key="9">
    <source>
        <dbReference type="SAM" id="Phobius"/>
    </source>
</evidence>
<reference evidence="11" key="1">
    <citation type="submission" date="2006-12" db="EMBL/GenBank/DDBJ databases">
        <title>Complete sequence of Halorhodospira halophila SL1.</title>
        <authorList>
            <consortium name="US DOE Joint Genome Institute"/>
            <person name="Copeland A."/>
            <person name="Lucas S."/>
            <person name="Lapidus A."/>
            <person name="Barry K."/>
            <person name="Detter J.C."/>
            <person name="Glavina del Rio T."/>
            <person name="Hammon N."/>
            <person name="Israni S."/>
            <person name="Dalin E."/>
            <person name="Tice H."/>
            <person name="Pitluck S."/>
            <person name="Saunders E."/>
            <person name="Brettin T."/>
            <person name="Bruce D."/>
            <person name="Han C."/>
            <person name="Tapia R."/>
            <person name="Schmutz J."/>
            <person name="Larimer F."/>
            <person name="Land M."/>
            <person name="Hauser L."/>
            <person name="Kyrpides N."/>
            <person name="Mikhailova N."/>
            <person name="Hoff W."/>
            <person name="Richardson P."/>
        </authorList>
    </citation>
    <scope>NUCLEOTIDE SEQUENCE [LARGE SCALE GENOMIC DNA]</scope>
    <source>
        <strain evidence="11">DSM 244 / SL1</strain>
    </source>
</reference>
<feature type="transmembrane region" description="Helical" evidence="9">
    <location>
        <begin position="126"/>
        <end position="146"/>
    </location>
</feature>
<evidence type="ECO:0000256" key="6">
    <source>
        <dbReference type="ARBA" id="ARBA00022989"/>
    </source>
</evidence>
<feature type="transmembrane region" description="Helical" evidence="9">
    <location>
        <begin position="230"/>
        <end position="251"/>
    </location>
</feature>
<evidence type="ECO:0000256" key="8">
    <source>
        <dbReference type="SAM" id="MobiDB-lite"/>
    </source>
</evidence>
<keyword evidence="7 9" id="KW-0472">Membrane</keyword>
<evidence type="ECO:0000256" key="2">
    <source>
        <dbReference type="ARBA" id="ARBA00010110"/>
    </source>
</evidence>
<organism evidence="10 11">
    <name type="scientific">Halorhodospira halophila (strain DSM 244 / SL1)</name>
    <name type="common">Ectothiorhodospira halophila (strain DSM 244 / SL1)</name>
    <dbReference type="NCBI Taxonomy" id="349124"/>
    <lineage>
        <taxon>Bacteria</taxon>
        <taxon>Pseudomonadati</taxon>
        <taxon>Pseudomonadota</taxon>
        <taxon>Gammaproteobacteria</taxon>
        <taxon>Chromatiales</taxon>
        <taxon>Ectothiorhodospiraceae</taxon>
        <taxon>Halorhodospira</taxon>
    </lineage>
</organism>
<dbReference type="PANTHER" id="PTHR43057:SF1">
    <property type="entry name" value="ARSENICAL-RESISTANCE PROTEIN 3"/>
    <property type="match status" value="1"/>
</dbReference>
<dbReference type="Gene3D" id="1.20.1530.20">
    <property type="match status" value="1"/>
</dbReference>
<dbReference type="Proteomes" id="UP000000647">
    <property type="component" value="Chromosome"/>
</dbReference>
<comment type="similarity">
    <text evidence="2">Belongs to the arsenical resistance-3 (ACR3) (TC 2.A.59) family.</text>
</comment>
<dbReference type="InterPro" id="IPR038770">
    <property type="entry name" value="Na+/solute_symporter_sf"/>
</dbReference>
<feature type="transmembrane region" description="Helical" evidence="9">
    <location>
        <begin position="158"/>
        <end position="179"/>
    </location>
</feature>
<feature type="transmembrane region" description="Helical" evidence="9">
    <location>
        <begin position="98"/>
        <end position="119"/>
    </location>
</feature>
<evidence type="ECO:0000256" key="1">
    <source>
        <dbReference type="ARBA" id="ARBA00004651"/>
    </source>
</evidence>